<dbReference type="EC" id="2.7.13.3" evidence="1"/>
<accession>M7MZI5</accession>
<name>M7MZI5_9BACT</name>
<dbReference type="STRING" id="1279009.ADICEAN_03029"/>
<dbReference type="Proteomes" id="UP000011910">
    <property type="component" value="Unassembled WGS sequence"/>
</dbReference>
<gene>
    <name evidence="1" type="primary">yehU_4</name>
    <name evidence="1" type="ORF">ADICEAN_03029</name>
</gene>
<keyword evidence="1" id="KW-0418">Kinase</keyword>
<evidence type="ECO:0000313" key="1">
    <source>
        <dbReference type="EMBL" id="EMR01833.1"/>
    </source>
</evidence>
<dbReference type="Gene3D" id="3.30.565.10">
    <property type="entry name" value="Histidine kinase-like ATPase, C-terminal domain"/>
    <property type="match status" value="1"/>
</dbReference>
<dbReference type="PANTHER" id="PTHR34220">
    <property type="entry name" value="SENSOR HISTIDINE KINASE YPDA"/>
    <property type="match status" value="1"/>
</dbReference>
<keyword evidence="2" id="KW-1185">Reference proteome</keyword>
<dbReference type="PANTHER" id="PTHR34220:SF7">
    <property type="entry name" value="SENSOR HISTIDINE KINASE YPDA"/>
    <property type="match status" value="1"/>
</dbReference>
<dbReference type="AlphaFoldDB" id="M7MZI5"/>
<dbReference type="EMBL" id="AODQ01000087">
    <property type="protein sequence ID" value="EMR01833.1"/>
    <property type="molecule type" value="Genomic_DNA"/>
</dbReference>
<dbReference type="GO" id="GO:0004673">
    <property type="term" value="F:protein histidine kinase activity"/>
    <property type="evidence" value="ECO:0007669"/>
    <property type="project" value="UniProtKB-EC"/>
</dbReference>
<sequence>MLSTLQRELEVVDSFFHLMQVRFGDRIQLERSLEPGCLDKKVPTLALQLLVENAIKHNVATDQAPVRICITATARGVEVANTITRPPQGVRSGQVGLRNLRERYQHLSRYQPEVLQQPDRFQVRLPYITAIRKEAYV</sequence>
<protein>
    <submittedName>
        <fullName evidence="1">Putative sensor-like histidine kinase YehU</fullName>
        <ecNumber evidence="1">2.7.13.3</ecNumber>
    </submittedName>
</protein>
<comment type="caution">
    <text evidence="1">The sequence shown here is derived from an EMBL/GenBank/DDBJ whole genome shotgun (WGS) entry which is preliminary data.</text>
</comment>
<keyword evidence="1" id="KW-0808">Transferase</keyword>
<dbReference type="SUPFAM" id="SSF55874">
    <property type="entry name" value="ATPase domain of HSP90 chaperone/DNA topoisomerase II/histidine kinase"/>
    <property type="match status" value="1"/>
</dbReference>
<organism evidence="1 2">
    <name type="scientific">Cesiribacter andamanensis AMV16</name>
    <dbReference type="NCBI Taxonomy" id="1279009"/>
    <lineage>
        <taxon>Bacteria</taxon>
        <taxon>Pseudomonadati</taxon>
        <taxon>Bacteroidota</taxon>
        <taxon>Cytophagia</taxon>
        <taxon>Cytophagales</taxon>
        <taxon>Cesiribacteraceae</taxon>
        <taxon>Cesiribacter</taxon>
    </lineage>
</organism>
<dbReference type="InterPro" id="IPR036890">
    <property type="entry name" value="HATPase_C_sf"/>
</dbReference>
<dbReference type="InterPro" id="IPR050640">
    <property type="entry name" value="Bact_2-comp_sensor_kinase"/>
</dbReference>
<evidence type="ECO:0000313" key="2">
    <source>
        <dbReference type="Proteomes" id="UP000011910"/>
    </source>
</evidence>
<dbReference type="eggNOG" id="COG2972">
    <property type="taxonomic scope" value="Bacteria"/>
</dbReference>
<reference evidence="1 2" key="1">
    <citation type="journal article" date="2013" name="Genome Announc.">
        <title>Draft Genome Sequence of Cesiribacter andamanensis Strain AMV16T, Isolated from a Soil Sample from a Mud Volcano in the Andaman Islands, India.</title>
        <authorList>
            <person name="Shivaji S."/>
            <person name="Ara S."/>
            <person name="Begum Z."/>
            <person name="Srinivas T.N."/>
            <person name="Singh A."/>
            <person name="Kumar Pinnaka A."/>
        </authorList>
    </citation>
    <scope>NUCLEOTIDE SEQUENCE [LARGE SCALE GENOMIC DNA]</scope>
    <source>
        <strain evidence="1 2">AMV16</strain>
    </source>
</reference>
<proteinExistence type="predicted"/>